<keyword evidence="9" id="KW-0456">Lyase</keyword>
<dbReference type="Gene3D" id="3.20.20.70">
    <property type="entry name" value="Aldolase class I"/>
    <property type="match status" value="1"/>
</dbReference>
<evidence type="ECO:0000256" key="5">
    <source>
        <dbReference type="ARBA" id="ARBA00022605"/>
    </source>
</evidence>
<evidence type="ECO:0000256" key="6">
    <source>
        <dbReference type="ARBA" id="ARBA00022793"/>
    </source>
</evidence>
<dbReference type="PANTHER" id="PTHR22854:SF2">
    <property type="entry name" value="INDOLE-3-GLYCEROL-PHOSPHATE SYNTHASE"/>
    <property type="match status" value="1"/>
</dbReference>
<dbReference type="GO" id="GO:0000162">
    <property type="term" value="P:L-tryptophan biosynthetic process"/>
    <property type="evidence" value="ECO:0007669"/>
    <property type="project" value="UniProtKB-UniPathway"/>
</dbReference>
<sequence>MDFLETIIHEKKQEVQAMPLEKVQPLRKTDSFYQQVKAHPEKMHIIGEVKRASPSKGAINLAVNVIEQAQAYEQAGVTAISVLTDEVFFKGSIEDLRTVASQVAISVLCKDFIIDDKQLIRARNAGATMVLLIVSALSKQKLAELYTKAVALELEVLVEVHDEQELAIAEGLSAQLIGVNNRNLKTFDVSIEVSQQLGKKQTRDAVYISESGFSTGQQVALVKENYQVVLVGEGLMRENDPKAKVKELQVLR</sequence>
<dbReference type="RefSeq" id="WP_208929613.1">
    <property type="nucleotide sequence ID" value="NZ_CP013655.1"/>
</dbReference>
<dbReference type="InterPro" id="IPR011060">
    <property type="entry name" value="RibuloseP-bd_barrel"/>
</dbReference>
<dbReference type="InterPro" id="IPR045186">
    <property type="entry name" value="Indole-3-glycerol_P_synth"/>
</dbReference>
<proteinExistence type="inferred from homology"/>
<evidence type="ECO:0000256" key="3">
    <source>
        <dbReference type="ARBA" id="ARBA00008737"/>
    </source>
</evidence>
<dbReference type="Proteomes" id="UP000067523">
    <property type="component" value="Chromosome"/>
</dbReference>
<dbReference type="SUPFAM" id="SSF51366">
    <property type="entry name" value="Ribulose-phoshate binding barrel"/>
    <property type="match status" value="1"/>
</dbReference>
<dbReference type="NCBIfam" id="NF001371">
    <property type="entry name" value="PRK00278.1-3"/>
    <property type="match status" value="1"/>
</dbReference>
<dbReference type="CDD" id="cd00331">
    <property type="entry name" value="IGPS"/>
    <property type="match status" value="1"/>
</dbReference>
<dbReference type="GO" id="GO:0004425">
    <property type="term" value="F:indole-3-glycerol-phosphate synthase activity"/>
    <property type="evidence" value="ECO:0007669"/>
    <property type="project" value="UniProtKB-EC"/>
</dbReference>
<accession>A0A0U2VFS0</accession>
<evidence type="ECO:0000256" key="1">
    <source>
        <dbReference type="ARBA" id="ARBA00001633"/>
    </source>
</evidence>
<evidence type="ECO:0000259" key="10">
    <source>
        <dbReference type="Pfam" id="PF00218"/>
    </source>
</evidence>
<dbReference type="InterPro" id="IPR013798">
    <property type="entry name" value="Indole-3-glycerol_P_synth_dom"/>
</dbReference>
<keyword evidence="5" id="KW-0028">Amino-acid biosynthesis</keyword>
<evidence type="ECO:0000256" key="2">
    <source>
        <dbReference type="ARBA" id="ARBA00004696"/>
    </source>
</evidence>
<evidence type="ECO:0000256" key="8">
    <source>
        <dbReference type="ARBA" id="ARBA00023141"/>
    </source>
</evidence>
<keyword evidence="12" id="KW-1185">Reference proteome</keyword>
<name>A0A0U2VFS0_9ENTE</name>
<dbReference type="FunFam" id="3.20.20.70:FF:000024">
    <property type="entry name" value="Indole-3-glycerol phosphate synthase"/>
    <property type="match status" value="1"/>
</dbReference>
<gene>
    <name evidence="11" type="ORF">ATZ35_04065</name>
</gene>
<dbReference type="PROSITE" id="PS00614">
    <property type="entry name" value="IGPS"/>
    <property type="match status" value="1"/>
</dbReference>
<evidence type="ECO:0000256" key="4">
    <source>
        <dbReference type="ARBA" id="ARBA00012362"/>
    </source>
</evidence>
<comment type="catalytic activity">
    <reaction evidence="1">
        <text>1-(2-carboxyphenylamino)-1-deoxy-D-ribulose 5-phosphate + H(+) = (1S,2R)-1-C-(indol-3-yl)glycerol 3-phosphate + CO2 + H2O</text>
        <dbReference type="Rhea" id="RHEA:23476"/>
        <dbReference type="ChEBI" id="CHEBI:15377"/>
        <dbReference type="ChEBI" id="CHEBI:15378"/>
        <dbReference type="ChEBI" id="CHEBI:16526"/>
        <dbReference type="ChEBI" id="CHEBI:58613"/>
        <dbReference type="ChEBI" id="CHEBI:58866"/>
        <dbReference type="EC" id="4.1.1.48"/>
    </reaction>
</comment>
<dbReference type="KEGG" id="erx:ATZ35_04065"/>
<dbReference type="EC" id="4.1.1.48" evidence="4"/>
<keyword evidence="8" id="KW-0057">Aromatic amino acid biosynthesis</keyword>
<dbReference type="EMBL" id="CP013655">
    <property type="protein sequence ID" value="ALS36363.1"/>
    <property type="molecule type" value="Genomic_DNA"/>
</dbReference>
<evidence type="ECO:0000256" key="9">
    <source>
        <dbReference type="ARBA" id="ARBA00023239"/>
    </source>
</evidence>
<dbReference type="PANTHER" id="PTHR22854">
    <property type="entry name" value="TRYPTOPHAN BIOSYNTHESIS PROTEIN"/>
    <property type="match status" value="1"/>
</dbReference>
<dbReference type="InterPro" id="IPR001468">
    <property type="entry name" value="Indole-3-GlycerolPSynthase_CS"/>
</dbReference>
<evidence type="ECO:0000313" key="11">
    <source>
        <dbReference type="EMBL" id="ALS36363.1"/>
    </source>
</evidence>
<comment type="similarity">
    <text evidence="3">Belongs to the TrpC family.</text>
</comment>
<dbReference type="STRING" id="118060.ATZ35_04065"/>
<evidence type="ECO:0000256" key="7">
    <source>
        <dbReference type="ARBA" id="ARBA00022822"/>
    </source>
</evidence>
<dbReference type="GO" id="GO:0004640">
    <property type="term" value="F:phosphoribosylanthranilate isomerase activity"/>
    <property type="evidence" value="ECO:0007669"/>
    <property type="project" value="TreeGrafter"/>
</dbReference>
<dbReference type="UniPathway" id="UPA00035">
    <property type="reaction ID" value="UER00043"/>
</dbReference>
<feature type="domain" description="Indole-3-glycerol phosphate synthase" evidence="10">
    <location>
        <begin position="4"/>
        <end position="248"/>
    </location>
</feature>
<comment type="pathway">
    <text evidence="2">Amino-acid biosynthesis; L-tryptophan biosynthesis; L-tryptophan from chorismate: step 4/5.</text>
</comment>
<keyword evidence="6" id="KW-0210">Decarboxylase</keyword>
<keyword evidence="7" id="KW-0822">Tryptophan biosynthesis</keyword>
<evidence type="ECO:0000313" key="12">
    <source>
        <dbReference type="Proteomes" id="UP000067523"/>
    </source>
</evidence>
<dbReference type="InterPro" id="IPR013785">
    <property type="entry name" value="Aldolase_TIM"/>
</dbReference>
<dbReference type="AlphaFoldDB" id="A0A0U2VFS0"/>
<protein>
    <recommendedName>
        <fullName evidence="4">indole-3-glycerol-phosphate synthase</fullName>
        <ecNumber evidence="4">4.1.1.48</ecNumber>
    </recommendedName>
</protein>
<dbReference type="Pfam" id="PF00218">
    <property type="entry name" value="IGPS"/>
    <property type="match status" value="1"/>
</dbReference>
<organism evidence="11 12">
    <name type="scientific">Enterococcus rotai</name>
    <dbReference type="NCBI Taxonomy" id="118060"/>
    <lineage>
        <taxon>Bacteria</taxon>
        <taxon>Bacillati</taxon>
        <taxon>Bacillota</taxon>
        <taxon>Bacilli</taxon>
        <taxon>Lactobacillales</taxon>
        <taxon>Enterococcaceae</taxon>
        <taxon>Enterococcus</taxon>
    </lineage>
</organism>
<reference evidence="12" key="1">
    <citation type="submission" date="2015-12" db="EMBL/GenBank/DDBJ databases">
        <authorList>
            <person name="Lauer A."/>
            <person name="Humrighouse B."/>
            <person name="Loparev V."/>
            <person name="Shewmaker P.L."/>
            <person name="Whitney A.M."/>
            <person name="McLaughlin R.W."/>
        </authorList>
    </citation>
    <scope>NUCLEOTIDE SEQUENCE [LARGE SCALE GENOMIC DNA]</scope>
    <source>
        <strain evidence="12">LMG 26678</strain>
    </source>
</reference>